<proteinExistence type="predicted"/>
<sequence>MNMQLIVTHPGSAHKDDFLACSLLAFLHQVPIQRREPTDEDLADPSICVVDVGGVHDPKLGNFDHHQFPRDAPPLCALSLVLQSMGIYEDALRFYAWLRPAEWLDTMGPNKTAELMEIPRSALGALHSPLDTTLLNRFAKQTELKPENPIYQVMCMVGEDIVSYLRSLRQRLDYLKTHARYWSIETESEPIQVLFLEKSDTLLEDPSFGVYAFIESEGKQNELHAIVCPDRRGDGYGLSRYNDHPRMDFSKIESCDDVRFAHKNGFVAKVTATEPSRLKELLKNAVVKNDR</sequence>
<dbReference type="InterPro" id="IPR003226">
    <property type="entry name" value="MYG1_exonuclease"/>
</dbReference>
<name>A0ABT0TWL1_9BACT</name>
<reference evidence="1 2" key="1">
    <citation type="journal article" date="2022" name="Syst. Appl. Microbiol.">
        <title>Rhodopirellula aestuarii sp. nov., a novel member of the genus Rhodopirellula isolated from brackish sediments collected in the Tagus River estuary, Portugal.</title>
        <authorList>
            <person name="Vitorino I.R."/>
            <person name="Klimek D."/>
            <person name="Calusinska M."/>
            <person name="Lobo-da-Cunha A."/>
            <person name="Vasconcelos V."/>
            <person name="Lage O.M."/>
        </authorList>
    </citation>
    <scope>NUCLEOTIDE SEQUENCE [LARGE SCALE GENOMIC DNA]</scope>
    <source>
        <strain evidence="1 2">ICT_H3.1</strain>
    </source>
</reference>
<keyword evidence="2" id="KW-1185">Reference proteome</keyword>
<protein>
    <submittedName>
        <fullName evidence="1">MYG1 family protein</fullName>
    </submittedName>
</protein>
<dbReference type="Pfam" id="PF03690">
    <property type="entry name" value="MYG1_exonuc"/>
    <property type="match status" value="1"/>
</dbReference>
<dbReference type="EMBL" id="JAMQBK010000001">
    <property type="protein sequence ID" value="MCM2369015.1"/>
    <property type="molecule type" value="Genomic_DNA"/>
</dbReference>
<accession>A0ABT0TWL1</accession>
<dbReference type="RefSeq" id="WP_250926690.1">
    <property type="nucleotide sequence ID" value="NZ_JAMQBK010000001.1"/>
</dbReference>
<organism evidence="1 2">
    <name type="scientific">Aporhodopirellula aestuarii</name>
    <dbReference type="NCBI Taxonomy" id="2950107"/>
    <lineage>
        <taxon>Bacteria</taxon>
        <taxon>Pseudomonadati</taxon>
        <taxon>Planctomycetota</taxon>
        <taxon>Planctomycetia</taxon>
        <taxon>Pirellulales</taxon>
        <taxon>Pirellulaceae</taxon>
        <taxon>Aporhodopirellula</taxon>
    </lineage>
</organism>
<evidence type="ECO:0000313" key="2">
    <source>
        <dbReference type="Proteomes" id="UP001202961"/>
    </source>
</evidence>
<evidence type="ECO:0000313" key="1">
    <source>
        <dbReference type="EMBL" id="MCM2369015.1"/>
    </source>
</evidence>
<comment type="caution">
    <text evidence="1">The sequence shown here is derived from an EMBL/GenBank/DDBJ whole genome shotgun (WGS) entry which is preliminary data.</text>
</comment>
<dbReference type="Proteomes" id="UP001202961">
    <property type="component" value="Unassembled WGS sequence"/>
</dbReference>
<gene>
    <name evidence="1" type="ORF">NB063_00105</name>
</gene>